<evidence type="ECO:0000256" key="2">
    <source>
        <dbReference type="SAM" id="SignalP"/>
    </source>
</evidence>
<accession>A0ABY1PR31</accession>
<protein>
    <recommendedName>
        <fullName evidence="5">Pectate lyase superfamily protein domain-containing protein</fullName>
    </recommendedName>
</protein>
<gene>
    <name evidence="3" type="ORF">SAMN06265222_101878</name>
</gene>
<dbReference type="EMBL" id="FXUG01000001">
    <property type="protein sequence ID" value="SMP43018.1"/>
    <property type="molecule type" value="Genomic_DNA"/>
</dbReference>
<keyword evidence="2" id="KW-0732">Signal</keyword>
<feature type="compositionally biased region" description="Basic and acidic residues" evidence="1">
    <location>
        <begin position="409"/>
        <end position="428"/>
    </location>
</feature>
<keyword evidence="4" id="KW-1185">Reference proteome</keyword>
<dbReference type="InterPro" id="IPR012334">
    <property type="entry name" value="Pectin_lyas_fold"/>
</dbReference>
<dbReference type="Gene3D" id="2.160.20.10">
    <property type="entry name" value="Single-stranded right-handed beta-helix, Pectin lyase-like"/>
    <property type="match status" value="1"/>
</dbReference>
<feature type="region of interest" description="Disordered" evidence="1">
    <location>
        <begin position="399"/>
        <end position="428"/>
    </location>
</feature>
<sequence length="428" mass="46836">MKISYLLMIAAMFSQAQVSLAEYQAPDSLLNPKQTLTIGTGKYSADSTDDSAVFQRAIDDVHESGGGRVVIPAGDYQLIEVNLKSDVHLLFQSGVTIRPFTQVKKGKNRNVFNLGMKDAVKNVSVVGPEDRVTFDCSAIGDEDEFRAVCMNDCNNFRIANLTINDNFTKFSSITLGWGGVEDGKAKVARNGLIENITADKAHYGYGAIQAHSGESIVFRNTKSTGGVGVRLETGSGKLLESGIGGLFDITVEDVTSINGQGALMFQPHTIEHGNVVARNIHSDGSEFCVYIAKPYVSKKKLGEDTTQKAGSFRSIKVDGVKAIYRDGPIVTRSVHFECYPVELHKKIVRVDNGTQPGFRGPSIAAVANMRPDMNVSITHIEAIGFKYRPDTLTPNDLYHGKITNLSRPKGKDSIETRKKTEQRIRRKK</sequence>
<organism evidence="3 4">
    <name type="scientific">Neorhodopirellula lusitana</name>
    <dbReference type="NCBI Taxonomy" id="445327"/>
    <lineage>
        <taxon>Bacteria</taxon>
        <taxon>Pseudomonadati</taxon>
        <taxon>Planctomycetota</taxon>
        <taxon>Planctomycetia</taxon>
        <taxon>Pirellulales</taxon>
        <taxon>Pirellulaceae</taxon>
        <taxon>Neorhodopirellula</taxon>
    </lineage>
</organism>
<dbReference type="Proteomes" id="UP001158067">
    <property type="component" value="Unassembled WGS sequence"/>
</dbReference>
<evidence type="ECO:0008006" key="5">
    <source>
        <dbReference type="Google" id="ProtNLM"/>
    </source>
</evidence>
<comment type="caution">
    <text evidence="3">The sequence shown here is derived from an EMBL/GenBank/DDBJ whole genome shotgun (WGS) entry which is preliminary data.</text>
</comment>
<dbReference type="SUPFAM" id="SSF51126">
    <property type="entry name" value="Pectin lyase-like"/>
    <property type="match status" value="1"/>
</dbReference>
<name>A0ABY1PR31_9BACT</name>
<evidence type="ECO:0000313" key="4">
    <source>
        <dbReference type="Proteomes" id="UP001158067"/>
    </source>
</evidence>
<feature type="signal peptide" evidence="2">
    <location>
        <begin position="1"/>
        <end position="21"/>
    </location>
</feature>
<feature type="chain" id="PRO_5046720832" description="Pectate lyase superfamily protein domain-containing protein" evidence="2">
    <location>
        <begin position="22"/>
        <end position="428"/>
    </location>
</feature>
<evidence type="ECO:0000256" key="1">
    <source>
        <dbReference type="SAM" id="MobiDB-lite"/>
    </source>
</evidence>
<evidence type="ECO:0000313" key="3">
    <source>
        <dbReference type="EMBL" id="SMP43018.1"/>
    </source>
</evidence>
<dbReference type="InterPro" id="IPR011050">
    <property type="entry name" value="Pectin_lyase_fold/virulence"/>
</dbReference>
<proteinExistence type="predicted"/>
<reference evidence="3 4" key="1">
    <citation type="submission" date="2017-05" db="EMBL/GenBank/DDBJ databases">
        <authorList>
            <person name="Varghese N."/>
            <person name="Submissions S."/>
        </authorList>
    </citation>
    <scope>NUCLEOTIDE SEQUENCE [LARGE SCALE GENOMIC DNA]</scope>
    <source>
        <strain evidence="3 4">DSM 25457</strain>
    </source>
</reference>